<name>A0ABX4YGA4_9LEPT</name>
<keyword evidence="2" id="KW-1185">Reference proteome</keyword>
<organism evidence="1 2">
    <name type="scientific">Leptospira inadai serovar Lyme</name>
    <dbReference type="NCBI Taxonomy" id="293084"/>
    <lineage>
        <taxon>Bacteria</taxon>
        <taxon>Pseudomonadati</taxon>
        <taxon>Spirochaetota</taxon>
        <taxon>Spirochaetia</taxon>
        <taxon>Leptospirales</taxon>
        <taxon>Leptospiraceae</taxon>
        <taxon>Leptospira</taxon>
    </lineage>
</organism>
<reference evidence="1" key="1">
    <citation type="submission" date="2018-01" db="EMBL/GenBank/DDBJ databases">
        <title>Genomic characterization of Leptospira inadai serogroup Lyme isolated from captured rat in Brazil and comparative analysis with human reference strain.</title>
        <authorList>
            <person name="Moreno L.Z."/>
            <person name="Loureiro A.P."/>
            <person name="Miraglia F."/>
            <person name="Kremer F.S."/>
            <person name="Eslabao M.R."/>
            <person name="Dellagostin O.A."/>
            <person name="Lilenbaum W."/>
            <person name="Moreno A.M."/>
        </authorList>
    </citation>
    <scope>NUCLEOTIDE SEQUENCE [LARGE SCALE GENOMIC DNA]</scope>
    <source>
        <strain evidence="1">M34/99</strain>
    </source>
</reference>
<evidence type="ECO:0000313" key="1">
    <source>
        <dbReference type="EMBL" id="PNV74290.1"/>
    </source>
</evidence>
<sequence length="370" mass="42019">MRKVGKGGSTPFAITTKPNLFTPLSNEELIARKGESALWYRLTPCPCPSGEQTPDCPYCVRGQIRTFTETVLIQEEISEKIQGNQIYTRFGPIDSVEEAILFQRGEKKYLNVVNTFADHFEVHESLKYWNQVQLKYRVKLAEELYFEVPVNNSTVVFPKEINGAIIGVAEAFLKETGEEVKPSGFSLNSVIFQSRLTGTLRLKLNILSPVTIAYKTFTTDPNRRAFDKSQLSFEEGELMAVLGSGYSVGLGDIFTLLVSKVRHSEYIRYLYNSNIDFVSYSPVHRIESVISKEKSGLKTWTVGEDFHLLGDSKIQWVSDKPRGGYTITYEYFPTFRVTGFIEEGSGENREKPRLFKMKAVPSFNARESIR</sequence>
<protein>
    <submittedName>
        <fullName evidence="1">Uncharacterized protein</fullName>
    </submittedName>
</protein>
<evidence type="ECO:0000313" key="2">
    <source>
        <dbReference type="Proteomes" id="UP000094669"/>
    </source>
</evidence>
<dbReference type="Proteomes" id="UP000094669">
    <property type="component" value="Unassembled WGS sequence"/>
</dbReference>
<dbReference type="RefSeq" id="WP_010420262.1">
    <property type="nucleotide sequence ID" value="NZ_MCRM02000015.1"/>
</dbReference>
<dbReference type="EMBL" id="MCRM02000015">
    <property type="protein sequence ID" value="PNV74290.1"/>
    <property type="molecule type" value="Genomic_DNA"/>
</dbReference>
<comment type="caution">
    <text evidence="1">The sequence shown here is derived from an EMBL/GenBank/DDBJ whole genome shotgun (WGS) entry which is preliminary data.</text>
</comment>
<gene>
    <name evidence="1" type="ORF">BES34_013970</name>
</gene>
<proteinExistence type="predicted"/>
<accession>A0ABX4YGA4</accession>